<proteinExistence type="inferred from homology"/>
<dbReference type="InterPro" id="IPR036065">
    <property type="entry name" value="BolA-like_sf"/>
</dbReference>
<gene>
    <name evidence="4" type="ORF">J7T54_003609</name>
</gene>
<dbReference type="OrthoDB" id="203381at2759"/>
<comment type="caution">
    <text evidence="4">The sequence shown here is derived from an EMBL/GenBank/DDBJ whole genome shotgun (WGS) entry which is preliminary data.</text>
</comment>
<dbReference type="InterPro" id="IPR002634">
    <property type="entry name" value="BolA"/>
</dbReference>
<reference evidence="4" key="2">
    <citation type="submission" date="2022-07" db="EMBL/GenBank/DDBJ databases">
        <authorList>
            <person name="Goncalves M.F.M."/>
            <person name="Hilario S."/>
            <person name="Van De Peer Y."/>
            <person name="Esteves A.C."/>
            <person name="Alves A."/>
        </authorList>
    </citation>
    <scope>NUCLEOTIDE SEQUENCE</scope>
    <source>
        <strain evidence="4">MUM 19.33</strain>
    </source>
</reference>
<dbReference type="AlphaFoldDB" id="A0A9Q0BE64"/>
<dbReference type="Proteomes" id="UP001055219">
    <property type="component" value="Unassembled WGS sequence"/>
</dbReference>
<accession>A0A9Q0BE64</accession>
<dbReference type="RefSeq" id="XP_051363453.1">
    <property type="nucleotide sequence ID" value="XM_051505110.1"/>
</dbReference>
<evidence type="ECO:0000313" key="4">
    <source>
        <dbReference type="EMBL" id="KAI6782597.1"/>
    </source>
</evidence>
<dbReference type="PIRSF" id="PIRSF003113">
    <property type="entry name" value="BolA"/>
    <property type="match status" value="1"/>
</dbReference>
<organism evidence="4 5">
    <name type="scientific">Emericellopsis cladophorae</name>
    <dbReference type="NCBI Taxonomy" id="2686198"/>
    <lineage>
        <taxon>Eukaryota</taxon>
        <taxon>Fungi</taxon>
        <taxon>Dikarya</taxon>
        <taxon>Ascomycota</taxon>
        <taxon>Pezizomycotina</taxon>
        <taxon>Sordariomycetes</taxon>
        <taxon>Hypocreomycetidae</taxon>
        <taxon>Hypocreales</taxon>
        <taxon>Bionectriaceae</taxon>
        <taxon>Emericellopsis</taxon>
    </lineage>
</organism>
<dbReference type="PANTHER" id="PTHR46188:SF1">
    <property type="entry name" value="BOLA-LIKE PROTEIN 3"/>
    <property type="match status" value="1"/>
</dbReference>
<sequence>MRRFYSSDAESSMSPTESEIASSLSSHDALRPISSVLVKDVSGGCGSMYAIDVASAQFKGKGLLAQQRLVTKALGDRVKEWHGVQIRTSVPEDA</sequence>
<dbReference type="Pfam" id="PF01722">
    <property type="entry name" value="BolA"/>
    <property type="match status" value="1"/>
</dbReference>
<dbReference type="GO" id="GO:0005759">
    <property type="term" value="C:mitochondrial matrix"/>
    <property type="evidence" value="ECO:0007669"/>
    <property type="project" value="TreeGrafter"/>
</dbReference>
<dbReference type="GeneID" id="75830107"/>
<dbReference type="Gene3D" id="3.10.20.90">
    <property type="entry name" value="Phosphatidylinositol 3-kinase Catalytic Subunit, Chain A, domain 1"/>
    <property type="match status" value="1"/>
</dbReference>
<reference evidence="4" key="1">
    <citation type="journal article" date="2021" name="J Fungi (Basel)">
        <title>Genomic and Metabolomic Analyses of the Marine Fungus Emericellopsis cladophorae: Insights into Saltwater Adaptability Mechanisms and Its Biosynthetic Potential.</title>
        <authorList>
            <person name="Goncalves M.F.M."/>
            <person name="Hilario S."/>
            <person name="Van de Peer Y."/>
            <person name="Esteves A.C."/>
            <person name="Alves A."/>
        </authorList>
    </citation>
    <scope>NUCLEOTIDE SEQUENCE</scope>
    <source>
        <strain evidence="4">MUM 19.33</strain>
    </source>
</reference>
<dbReference type="InterPro" id="IPR052275">
    <property type="entry name" value="Mt_Fe-S_assembly_factor"/>
</dbReference>
<dbReference type="SUPFAM" id="SSF82657">
    <property type="entry name" value="BolA-like"/>
    <property type="match status" value="1"/>
</dbReference>
<dbReference type="PANTHER" id="PTHR46188">
    <property type="entry name" value="BOLA-LIKE PROTEIN 3"/>
    <property type="match status" value="1"/>
</dbReference>
<feature type="region of interest" description="Disordered" evidence="3">
    <location>
        <begin position="1"/>
        <end position="26"/>
    </location>
</feature>
<name>A0A9Q0BE64_9HYPO</name>
<evidence type="ECO:0000256" key="3">
    <source>
        <dbReference type="SAM" id="MobiDB-lite"/>
    </source>
</evidence>
<dbReference type="EMBL" id="JAGIXG020000012">
    <property type="protein sequence ID" value="KAI6782597.1"/>
    <property type="molecule type" value="Genomic_DNA"/>
</dbReference>
<protein>
    <submittedName>
        <fullName evidence="4">Altered inheritance of mitochondria protein-like protein</fullName>
    </submittedName>
</protein>
<comment type="similarity">
    <text evidence="1 2">Belongs to the BolA/IbaG family.</text>
</comment>
<evidence type="ECO:0000256" key="2">
    <source>
        <dbReference type="RuleBase" id="RU003860"/>
    </source>
</evidence>
<evidence type="ECO:0000256" key="1">
    <source>
        <dbReference type="ARBA" id="ARBA00005578"/>
    </source>
</evidence>
<keyword evidence="5" id="KW-1185">Reference proteome</keyword>
<feature type="compositionally biased region" description="Polar residues" evidence="3">
    <location>
        <begin position="8"/>
        <end position="26"/>
    </location>
</feature>
<evidence type="ECO:0000313" key="5">
    <source>
        <dbReference type="Proteomes" id="UP001055219"/>
    </source>
</evidence>